<dbReference type="Proteomes" id="UP000185904">
    <property type="component" value="Unassembled WGS sequence"/>
</dbReference>
<dbReference type="AlphaFoldDB" id="A0A178D0U8"/>
<dbReference type="OrthoDB" id="17560at2759"/>
<dbReference type="EMBL" id="LVCJ01000034">
    <property type="protein sequence ID" value="OAL35044.1"/>
    <property type="molecule type" value="Genomic_DNA"/>
</dbReference>
<comment type="caution">
    <text evidence="2">The sequence shown here is derived from an EMBL/GenBank/DDBJ whole genome shotgun (WGS) entry which is preliminary data.</text>
</comment>
<dbReference type="InterPro" id="IPR029058">
    <property type="entry name" value="AB_hydrolase_fold"/>
</dbReference>
<dbReference type="Pfam" id="PF01738">
    <property type="entry name" value="DLH"/>
    <property type="match status" value="1"/>
</dbReference>
<dbReference type="Gene3D" id="3.40.50.1820">
    <property type="entry name" value="alpha/beta hydrolase"/>
    <property type="match status" value="1"/>
</dbReference>
<dbReference type="RefSeq" id="XP_022500056.1">
    <property type="nucleotide sequence ID" value="XM_022644052.1"/>
</dbReference>
<name>A0A178D0U8_9EURO</name>
<evidence type="ECO:0000313" key="3">
    <source>
        <dbReference type="Proteomes" id="UP000185904"/>
    </source>
</evidence>
<gene>
    <name evidence="2" type="ORF">AYO20_05759</name>
</gene>
<feature type="domain" description="Dienelactone hydrolase" evidence="1">
    <location>
        <begin position="32"/>
        <end position="275"/>
    </location>
</feature>
<evidence type="ECO:0000313" key="2">
    <source>
        <dbReference type="EMBL" id="OAL35044.1"/>
    </source>
</evidence>
<proteinExistence type="predicted"/>
<evidence type="ECO:0000259" key="1">
    <source>
        <dbReference type="Pfam" id="PF01738"/>
    </source>
</evidence>
<accession>A0A178D0U8</accession>
<dbReference type="PANTHER" id="PTHR17630:SF105">
    <property type="entry name" value="DIENELACTONE HYDROLASE FAMILY PROTEIN (AFU_ORTHOLOGUE AFUA_4G08790)"/>
    <property type="match status" value="1"/>
</dbReference>
<dbReference type="InterPro" id="IPR002925">
    <property type="entry name" value="Dienelactn_hydro"/>
</dbReference>
<reference evidence="2 3" key="1">
    <citation type="submission" date="2016-03" db="EMBL/GenBank/DDBJ databases">
        <title>The draft genome sequence of Fonsecaea nubica causative agent of cutaneous subcutaneous infection in human host.</title>
        <authorList>
            <person name="Costa F."/>
            <person name="Sybren D.H."/>
            <person name="Raittz R.T."/>
            <person name="Weiss V.A."/>
            <person name="Leao A.C."/>
            <person name="Gomes R."/>
            <person name="De Souza E.M."/>
            <person name="Pedrosa F.O."/>
            <person name="Steffens M.B."/>
            <person name="Bombassaro A."/>
            <person name="Tadra-Sfeir M.Z."/>
            <person name="Moreno L.F."/>
            <person name="Najafzadeh M.J."/>
            <person name="Felipe M.S."/>
            <person name="Teixeira M."/>
            <person name="Sun J."/>
            <person name="Xi L."/>
            <person name="Castro M.A."/>
            <person name="Vicente V.A."/>
        </authorList>
    </citation>
    <scope>NUCLEOTIDE SEQUENCE [LARGE SCALE GENOMIC DNA]</scope>
    <source>
        <strain evidence="2 3">CBS 269.64</strain>
    </source>
</reference>
<protein>
    <recommendedName>
        <fullName evidence="1">Dienelactone hydrolase domain-containing protein</fullName>
    </recommendedName>
</protein>
<sequence>MSTHTGMGACCLSGVVHEGTPKGREDTIGGLPTYIAEPANKSTSKTVVFITDIFGWKFKNVRLLADVYANAGFYCYIPDVHDGDSIDIEFLKSIEPSLKQKEQEGLLDKAKETVDVMATLGPWLARHRESVAEPLISGFINHVKTIPGTNKIGTIGFCWGGRYSILQAHGRKEGQIGGVDAAYACHPSLLSIPADISPVSKPTSVAVGEKDSLLDMKSVDQLREALEKTGVPTEVKVYKNQVHGFALRSDWSSDEDKKAMDDAAKQGIDWFNKYLSGPDSKHSL</sequence>
<dbReference type="PANTHER" id="PTHR17630">
    <property type="entry name" value="DIENELACTONE HYDROLASE"/>
    <property type="match status" value="1"/>
</dbReference>
<dbReference type="SUPFAM" id="SSF53474">
    <property type="entry name" value="alpha/beta-Hydrolases"/>
    <property type="match status" value="1"/>
</dbReference>
<dbReference type="GO" id="GO:0016787">
    <property type="term" value="F:hydrolase activity"/>
    <property type="evidence" value="ECO:0007669"/>
    <property type="project" value="InterPro"/>
</dbReference>
<keyword evidence="3" id="KW-1185">Reference proteome</keyword>
<organism evidence="2 3">
    <name type="scientific">Fonsecaea nubica</name>
    <dbReference type="NCBI Taxonomy" id="856822"/>
    <lineage>
        <taxon>Eukaryota</taxon>
        <taxon>Fungi</taxon>
        <taxon>Dikarya</taxon>
        <taxon>Ascomycota</taxon>
        <taxon>Pezizomycotina</taxon>
        <taxon>Eurotiomycetes</taxon>
        <taxon>Chaetothyriomycetidae</taxon>
        <taxon>Chaetothyriales</taxon>
        <taxon>Herpotrichiellaceae</taxon>
        <taxon>Fonsecaea</taxon>
    </lineage>
</organism>
<dbReference type="GeneID" id="34589175"/>